<dbReference type="PANTHER" id="PTHR13408">
    <property type="entry name" value="DNA-DIRECTED RNA POLYMERASE III"/>
    <property type="match status" value="1"/>
</dbReference>
<evidence type="ECO:0000256" key="5">
    <source>
        <dbReference type="SAM" id="MobiDB-lite"/>
    </source>
</evidence>
<dbReference type="GO" id="GO:0005666">
    <property type="term" value="C:RNA polymerase III complex"/>
    <property type="evidence" value="ECO:0007669"/>
    <property type="project" value="InterPro"/>
</dbReference>
<dbReference type="InterPro" id="IPR007811">
    <property type="entry name" value="RPC4"/>
</dbReference>
<dbReference type="PANTHER" id="PTHR13408:SF0">
    <property type="entry name" value="DNA-DIRECTED RNA POLYMERASE III SUBUNIT RPC4"/>
    <property type="match status" value="1"/>
</dbReference>
<gene>
    <name evidence="8" type="primary">LOC111286081</name>
</gene>
<keyword evidence="6" id="KW-1133">Transmembrane helix</keyword>
<dbReference type="RefSeq" id="XP_022731602.1">
    <property type="nucleotide sequence ID" value="XM_022875867.1"/>
</dbReference>
<evidence type="ECO:0000256" key="6">
    <source>
        <dbReference type="SAM" id="Phobius"/>
    </source>
</evidence>
<name>A0A6P5XUF2_DURZI</name>
<evidence type="ECO:0000256" key="2">
    <source>
        <dbReference type="ARBA" id="ARBA00022478"/>
    </source>
</evidence>
<organism evidence="7 8">
    <name type="scientific">Durio zibethinus</name>
    <name type="common">Durian</name>
    <dbReference type="NCBI Taxonomy" id="66656"/>
    <lineage>
        <taxon>Eukaryota</taxon>
        <taxon>Viridiplantae</taxon>
        <taxon>Streptophyta</taxon>
        <taxon>Embryophyta</taxon>
        <taxon>Tracheophyta</taxon>
        <taxon>Spermatophyta</taxon>
        <taxon>Magnoliopsida</taxon>
        <taxon>eudicotyledons</taxon>
        <taxon>Gunneridae</taxon>
        <taxon>Pentapetalae</taxon>
        <taxon>rosids</taxon>
        <taxon>malvids</taxon>
        <taxon>Malvales</taxon>
        <taxon>Malvaceae</taxon>
        <taxon>Helicteroideae</taxon>
        <taxon>Durio</taxon>
    </lineage>
</organism>
<dbReference type="GeneID" id="111286081"/>
<evidence type="ECO:0000256" key="1">
    <source>
        <dbReference type="ARBA" id="ARBA00004123"/>
    </source>
</evidence>
<keyword evidence="7" id="KW-1185">Reference proteome</keyword>
<accession>A0A6P5XUF2</accession>
<dbReference type="OrthoDB" id="5836119at2759"/>
<protein>
    <submittedName>
        <fullName evidence="8">Uncharacterized protein LOC111286081 isoform X1</fullName>
    </submittedName>
</protein>
<comment type="subcellular location">
    <subcellularLocation>
        <location evidence="1">Nucleus</location>
    </subcellularLocation>
</comment>
<feature type="region of interest" description="Disordered" evidence="5">
    <location>
        <begin position="39"/>
        <end position="59"/>
    </location>
</feature>
<dbReference type="GO" id="GO:0042797">
    <property type="term" value="P:tRNA transcription by RNA polymerase III"/>
    <property type="evidence" value="ECO:0007669"/>
    <property type="project" value="TreeGrafter"/>
</dbReference>
<sequence>MSEPTVSCSQSLFDQPRLYQTSSNHFLSLFEEFCSSPMEQQNNKTNAPRKMRFAPKAPPRRAPKLEVKTEVVEDIDAVQARDLLQRLNLHAFANFYCHFLHVYLALIILLCSFPLIFLFLFSQQTSAKTKPKVEKKGLNCVFAQDFVAVNTAERHCCVVGELNKHAALTPDVNSVLNSLADL</sequence>
<proteinExistence type="predicted"/>
<feature type="compositionally biased region" description="Basic residues" evidence="5">
    <location>
        <begin position="47"/>
        <end position="59"/>
    </location>
</feature>
<keyword evidence="2" id="KW-0240">DNA-directed RNA polymerase</keyword>
<keyword evidence="6" id="KW-0812">Transmembrane</keyword>
<feature type="transmembrane region" description="Helical" evidence="6">
    <location>
        <begin position="100"/>
        <end position="121"/>
    </location>
</feature>
<evidence type="ECO:0000256" key="3">
    <source>
        <dbReference type="ARBA" id="ARBA00023163"/>
    </source>
</evidence>
<evidence type="ECO:0000256" key="4">
    <source>
        <dbReference type="ARBA" id="ARBA00023242"/>
    </source>
</evidence>
<evidence type="ECO:0000313" key="7">
    <source>
        <dbReference type="Proteomes" id="UP000515121"/>
    </source>
</evidence>
<dbReference type="Proteomes" id="UP000515121">
    <property type="component" value="Unplaced"/>
</dbReference>
<dbReference type="GO" id="GO:0003677">
    <property type="term" value="F:DNA binding"/>
    <property type="evidence" value="ECO:0007669"/>
    <property type="project" value="InterPro"/>
</dbReference>
<dbReference type="KEGG" id="dzi:111286081"/>
<keyword evidence="6" id="KW-0472">Membrane</keyword>
<dbReference type="AlphaFoldDB" id="A0A6P5XUF2"/>
<reference evidence="8" key="1">
    <citation type="submission" date="2025-08" db="UniProtKB">
        <authorList>
            <consortium name="RefSeq"/>
        </authorList>
    </citation>
    <scope>IDENTIFICATION</scope>
    <source>
        <tissue evidence="8">Fruit stalk</tissue>
    </source>
</reference>
<keyword evidence="4" id="KW-0539">Nucleus</keyword>
<keyword evidence="3" id="KW-0804">Transcription</keyword>
<evidence type="ECO:0000313" key="8">
    <source>
        <dbReference type="RefSeq" id="XP_022731602.1"/>
    </source>
</evidence>